<dbReference type="GO" id="GO:0004813">
    <property type="term" value="F:alanine-tRNA ligase activity"/>
    <property type="evidence" value="ECO:0007669"/>
    <property type="project" value="UniProtKB-UniRule"/>
</dbReference>
<keyword evidence="4 15" id="KW-0820">tRNA-binding</keyword>
<keyword evidence="10 15" id="KW-0694">RNA-binding</keyword>
<evidence type="ECO:0000256" key="11">
    <source>
        <dbReference type="ARBA" id="ARBA00022917"/>
    </source>
</evidence>
<comment type="function">
    <text evidence="15">Catalyzes the attachment of alanine to tRNA(Ala) in a two-step reaction: alanine is first activated by ATP to form Ala-AMP and then transferred to the acceptor end of tRNA(Ala). Also edits incorrectly charged tRNA(Ala) via its editing domain.</text>
</comment>
<gene>
    <name evidence="17" type="primary">LOC114334129</name>
</gene>
<dbReference type="Pfam" id="PF07973">
    <property type="entry name" value="tRNA_SAD"/>
    <property type="match status" value="1"/>
</dbReference>
<dbReference type="AlphaFoldDB" id="A0A6P7FU36"/>
<dbReference type="NCBIfam" id="TIGR00344">
    <property type="entry name" value="alaS"/>
    <property type="match status" value="1"/>
</dbReference>
<dbReference type="InterPro" id="IPR012947">
    <property type="entry name" value="tRNA_SAD"/>
</dbReference>
<evidence type="ECO:0000256" key="1">
    <source>
        <dbReference type="ARBA" id="ARBA00008429"/>
    </source>
</evidence>
<keyword evidence="11 15" id="KW-0648">Protein biosynthesis</keyword>
<dbReference type="InterPro" id="IPR018165">
    <property type="entry name" value="Ala-tRNA-synth_IIc_core"/>
</dbReference>
<sequence>MMTIIPKNQSFLLPILSTMFNSTRNCSSKHLSSNSIRNIFLDYFLKENSHKFVKSSPVVPYCDPTVAFVNAGMNQFKGILLGNQEPQFRRVANSQKCIRVGGKHNDLSIVGTDGYHHTFFEMLGNWSFGDYFKPEGCKLAWDLLTKVYKLPKERLYVTYFKGNKSLGLEEDLETKEIWRLIGVPEDRILPFGLKDNFWEMGLVGPCGPCTEIHYDHIGNTNRAGFVNKDLHDLVEIWNIVFIEYNRLPDGSISKLPQKHVDTGMGFERITSVLQGEISNYETDNFSYLLKAITKNCRGIPDYSNLFGEQDLNDLNKSYRILADHTRMITVALADGMIPEENQKLRRIMRKVFLLSETVFKKEVGLLRELTNHVVDKLGSVYPELEKNISQVHQIIDYEEDVYKSLRQSASKDWQKCVTENPKLLDLDVIETRNFASAYKDIASSLTNEIDAKTAFTLYDTHGLDEENITKLAKALDLSFNVDSFNKELELAKLNSKKNSVIQNSEIYSYLTEMALPKTDDLYKYNYSKAKDCGYVFPELQTKILKIFKNSQSVDTISDNEHCSVLLNQTNLYSEAGGQISDKGKIIFQNGIFEVESLENLNGYILHKGIFKSNNSSPNEHLKCLSIGTIEIDPTFRLSCMRNHTSAHLLNAALKKVKLATCQKSSKVTDQFLNFDVAIFGDKLSKEELEQVEKDILAVIKRGDTVNTTNINSQDLLHLPNVTVIPGEIYPENGIRLIEINSGSIISREPCCGTHVLNTADIEDFCITNIKSLGRSTSSLTAVTGERAQLVRRNGTQLVEQIEAFSKHVDDNMDKQPILDKLLTNLRSQLNNSGDLPVTTKVKCSDKLDMISRKIEHAETEILKDFIEMEMQSALDMNIRTTKNNNKYLVHYLRCSVMLEKVQLQKATRVCPDYPILVIAYADNTVKARCCVPKNFKTDDFNAEKWMNETVASVFKSRAAPPKGQDGTLVCNMKAKKVPVQELDPLLRASLKQAREFIERHL</sequence>
<evidence type="ECO:0000256" key="14">
    <source>
        <dbReference type="ARBA" id="ARBA00048300"/>
    </source>
</evidence>
<evidence type="ECO:0000256" key="5">
    <source>
        <dbReference type="ARBA" id="ARBA00022598"/>
    </source>
</evidence>
<name>A0A6P7FU36_DIAVI</name>
<dbReference type="FunFam" id="3.30.980.10:FF:000004">
    <property type="entry name" value="Alanine--tRNA ligase, cytoplasmic"/>
    <property type="match status" value="1"/>
</dbReference>
<accession>A0A6P7FU36</accession>
<keyword evidence="7 15" id="KW-0547">Nucleotide-binding</keyword>
<evidence type="ECO:0000259" key="16">
    <source>
        <dbReference type="PROSITE" id="PS50860"/>
    </source>
</evidence>
<dbReference type="PROSITE" id="PS50860">
    <property type="entry name" value="AA_TRNA_LIGASE_II_ALA"/>
    <property type="match status" value="1"/>
</dbReference>
<reference evidence="17" key="1">
    <citation type="submission" date="2025-08" db="UniProtKB">
        <authorList>
            <consortium name="RefSeq"/>
        </authorList>
    </citation>
    <scope>IDENTIFICATION</scope>
    <source>
        <tissue evidence="17">Whole insect</tissue>
    </source>
</reference>
<comment type="catalytic activity">
    <reaction evidence="14 15">
        <text>tRNA(Ala) + L-alanine + ATP = L-alanyl-tRNA(Ala) + AMP + diphosphate</text>
        <dbReference type="Rhea" id="RHEA:12540"/>
        <dbReference type="Rhea" id="RHEA-COMP:9657"/>
        <dbReference type="Rhea" id="RHEA-COMP:9923"/>
        <dbReference type="ChEBI" id="CHEBI:30616"/>
        <dbReference type="ChEBI" id="CHEBI:33019"/>
        <dbReference type="ChEBI" id="CHEBI:57972"/>
        <dbReference type="ChEBI" id="CHEBI:78442"/>
        <dbReference type="ChEBI" id="CHEBI:78497"/>
        <dbReference type="ChEBI" id="CHEBI:456215"/>
        <dbReference type="EC" id="6.1.1.7"/>
    </reaction>
</comment>
<dbReference type="FunCoup" id="A0A6P7FU36">
    <property type="interactions" value="451"/>
</dbReference>
<comment type="cofactor">
    <cofactor evidence="15">
        <name>Zn(2+)</name>
        <dbReference type="ChEBI" id="CHEBI:29105"/>
    </cofactor>
    <text evidence="15">Binds 1 zinc ion per subunit.</text>
</comment>
<feature type="binding site" evidence="15">
    <location>
        <position position="643"/>
    </location>
    <ligand>
        <name>Zn(2+)</name>
        <dbReference type="ChEBI" id="CHEBI:29105"/>
    </ligand>
</feature>
<dbReference type="SUPFAM" id="SSF50447">
    <property type="entry name" value="Translation proteins"/>
    <property type="match status" value="1"/>
</dbReference>
<feature type="domain" description="Alanyl-transfer RNA synthetases family profile" evidence="16">
    <location>
        <begin position="31"/>
        <end position="793"/>
    </location>
</feature>
<evidence type="ECO:0000256" key="12">
    <source>
        <dbReference type="ARBA" id="ARBA00023146"/>
    </source>
</evidence>
<dbReference type="SUPFAM" id="SSF55186">
    <property type="entry name" value="ThrRS/AlaRS common domain"/>
    <property type="match status" value="1"/>
</dbReference>
<keyword evidence="12 15" id="KW-0030">Aminoacyl-tRNA synthetase</keyword>
<protein>
    <recommendedName>
        <fullName evidence="3">Alanine--tRNA ligase</fullName>
        <ecNumber evidence="2">6.1.1.7</ecNumber>
    </recommendedName>
    <alternativeName>
        <fullName evidence="13">Alanyl-tRNA synthetase</fullName>
    </alternativeName>
</protein>
<keyword evidence="9 15" id="KW-0067">ATP-binding</keyword>
<dbReference type="GO" id="GO:0005739">
    <property type="term" value="C:mitochondrion"/>
    <property type="evidence" value="ECO:0007669"/>
    <property type="project" value="TreeGrafter"/>
</dbReference>
<dbReference type="SUPFAM" id="SSF55681">
    <property type="entry name" value="Class II aaRS and biotin synthetases"/>
    <property type="match status" value="1"/>
</dbReference>
<dbReference type="GO" id="GO:0006419">
    <property type="term" value="P:alanyl-tRNA aminoacylation"/>
    <property type="evidence" value="ECO:0007669"/>
    <property type="project" value="InterPro"/>
</dbReference>
<comment type="domain">
    <text evidence="15">Consists of three domains; the N-terminal catalytic domain, the editing domain and the C-terminal C-Ala domain. The editing domain removes incorrectly charged amino acids, while the C-Ala domain, along with tRNA(Ala), serves as a bridge to cooperatively bring together the editing and aminoacylation centers thus stimulating deacylation of misacylated tRNAs.</text>
</comment>
<evidence type="ECO:0000256" key="2">
    <source>
        <dbReference type="ARBA" id="ARBA00013168"/>
    </source>
</evidence>
<dbReference type="InterPro" id="IPR002318">
    <property type="entry name" value="Ala-tRNA-lgiase_IIc"/>
</dbReference>
<dbReference type="CDD" id="cd00673">
    <property type="entry name" value="AlaRS_core"/>
    <property type="match status" value="1"/>
</dbReference>
<dbReference type="Gene3D" id="3.30.980.10">
    <property type="entry name" value="Threonyl-trna Synthetase, Chain A, domain 2"/>
    <property type="match status" value="1"/>
</dbReference>
<evidence type="ECO:0000256" key="9">
    <source>
        <dbReference type="ARBA" id="ARBA00022840"/>
    </source>
</evidence>
<evidence type="ECO:0000256" key="3">
    <source>
        <dbReference type="ARBA" id="ARBA00017959"/>
    </source>
</evidence>
<comment type="similarity">
    <text evidence="1">Belongs to the class-II aminoacyl-tRNA synthetase family. Alax-L subfamily.</text>
</comment>
<organism evidence="17">
    <name type="scientific">Diabrotica virgifera virgifera</name>
    <name type="common">western corn rootworm</name>
    <dbReference type="NCBI Taxonomy" id="50390"/>
    <lineage>
        <taxon>Eukaryota</taxon>
        <taxon>Metazoa</taxon>
        <taxon>Ecdysozoa</taxon>
        <taxon>Arthropoda</taxon>
        <taxon>Hexapoda</taxon>
        <taxon>Insecta</taxon>
        <taxon>Pterygota</taxon>
        <taxon>Neoptera</taxon>
        <taxon>Endopterygota</taxon>
        <taxon>Coleoptera</taxon>
        <taxon>Polyphaga</taxon>
        <taxon>Cucujiformia</taxon>
        <taxon>Chrysomeloidea</taxon>
        <taxon>Chrysomelidae</taxon>
        <taxon>Galerucinae</taxon>
        <taxon>Diabroticina</taxon>
        <taxon>Diabroticites</taxon>
        <taxon>Diabrotica</taxon>
    </lineage>
</organism>
<dbReference type="OrthoDB" id="2423964at2759"/>
<evidence type="ECO:0000256" key="10">
    <source>
        <dbReference type="ARBA" id="ARBA00022884"/>
    </source>
</evidence>
<dbReference type="Gene3D" id="3.30.930.10">
    <property type="entry name" value="Bira Bifunctional Protein, Domain 2"/>
    <property type="match status" value="1"/>
</dbReference>
<proteinExistence type="inferred from homology"/>
<comment type="subunit">
    <text evidence="15">Monomer.</text>
</comment>
<dbReference type="InParanoid" id="A0A6P7FU36"/>
<evidence type="ECO:0000313" key="17">
    <source>
        <dbReference type="RefSeq" id="XP_028139959.1"/>
    </source>
</evidence>
<dbReference type="SUPFAM" id="SSF101353">
    <property type="entry name" value="Putative anticodon-binding domain of alanyl-tRNA synthetase (AlaRS)"/>
    <property type="match status" value="1"/>
</dbReference>
<dbReference type="GO" id="GO:0005524">
    <property type="term" value="F:ATP binding"/>
    <property type="evidence" value="ECO:0007669"/>
    <property type="project" value="UniProtKB-UniRule"/>
</dbReference>
<dbReference type="InterPro" id="IPR023033">
    <property type="entry name" value="Ala_tRNA_ligase_euk/bac"/>
</dbReference>
<keyword evidence="5 15" id="KW-0436">Ligase</keyword>
<feature type="binding site" evidence="15">
    <location>
        <position position="647"/>
    </location>
    <ligand>
        <name>Zn(2+)</name>
        <dbReference type="ChEBI" id="CHEBI:29105"/>
    </ligand>
</feature>
<dbReference type="InterPro" id="IPR050058">
    <property type="entry name" value="Ala-tRNA_ligase"/>
</dbReference>
<dbReference type="PANTHER" id="PTHR11777">
    <property type="entry name" value="ALANYL-TRNA SYNTHETASE"/>
    <property type="match status" value="1"/>
</dbReference>
<dbReference type="PRINTS" id="PR00980">
    <property type="entry name" value="TRNASYNTHALA"/>
</dbReference>
<keyword evidence="8 15" id="KW-0862">Zinc</keyword>
<evidence type="ECO:0000256" key="7">
    <source>
        <dbReference type="ARBA" id="ARBA00022741"/>
    </source>
</evidence>
<dbReference type="GO" id="GO:0008270">
    <property type="term" value="F:zinc ion binding"/>
    <property type="evidence" value="ECO:0007669"/>
    <property type="project" value="UniProtKB-UniRule"/>
</dbReference>
<dbReference type="InterPro" id="IPR018164">
    <property type="entry name" value="Ala-tRNA-synth_IIc_N"/>
</dbReference>
<evidence type="ECO:0000256" key="15">
    <source>
        <dbReference type="HAMAP-Rule" id="MF_03133"/>
    </source>
</evidence>
<dbReference type="InterPro" id="IPR045864">
    <property type="entry name" value="aa-tRNA-synth_II/BPL/LPL"/>
</dbReference>
<feature type="binding site" evidence="15">
    <location>
        <position position="754"/>
    </location>
    <ligand>
        <name>Zn(2+)</name>
        <dbReference type="ChEBI" id="CHEBI:29105"/>
    </ligand>
</feature>
<evidence type="ECO:0000256" key="6">
    <source>
        <dbReference type="ARBA" id="ARBA00022723"/>
    </source>
</evidence>
<dbReference type="GO" id="GO:0000049">
    <property type="term" value="F:tRNA binding"/>
    <property type="evidence" value="ECO:0007669"/>
    <property type="project" value="UniProtKB-KW"/>
</dbReference>
<keyword evidence="6 15" id="KW-0479">Metal-binding</keyword>
<dbReference type="PANTHER" id="PTHR11777:SF9">
    <property type="entry name" value="ALANINE--TRNA LIGASE, CYTOPLASMIC"/>
    <property type="match status" value="1"/>
</dbReference>
<dbReference type="EC" id="6.1.1.7" evidence="2"/>
<evidence type="ECO:0000256" key="4">
    <source>
        <dbReference type="ARBA" id="ARBA00022555"/>
    </source>
</evidence>
<dbReference type="InterPro" id="IPR009000">
    <property type="entry name" value="Transl_B-barrel_sf"/>
</dbReference>
<dbReference type="Gene3D" id="2.40.30.130">
    <property type="match status" value="1"/>
</dbReference>
<dbReference type="InterPro" id="IPR018162">
    <property type="entry name" value="Ala-tRNA-ligase_IIc_anticod-bd"/>
</dbReference>
<dbReference type="InterPro" id="IPR018163">
    <property type="entry name" value="Thr/Ala-tRNA-synth_IIc_edit"/>
</dbReference>
<evidence type="ECO:0000256" key="13">
    <source>
        <dbReference type="ARBA" id="ARBA00032577"/>
    </source>
</evidence>
<evidence type="ECO:0000256" key="8">
    <source>
        <dbReference type="ARBA" id="ARBA00022833"/>
    </source>
</evidence>
<dbReference type="RefSeq" id="XP_028139959.1">
    <property type="nucleotide sequence ID" value="XM_028284158.1"/>
</dbReference>
<dbReference type="Pfam" id="PF01411">
    <property type="entry name" value="tRNA-synt_2c"/>
    <property type="match status" value="1"/>
</dbReference>
<dbReference type="FunFam" id="3.30.930.10:FF:000011">
    <property type="entry name" value="Alanine--tRNA ligase, cytoplasmic"/>
    <property type="match status" value="1"/>
</dbReference>
<dbReference type="SMART" id="SM00863">
    <property type="entry name" value="tRNA_SAD"/>
    <property type="match status" value="1"/>
</dbReference>
<feature type="binding site" evidence="15">
    <location>
        <position position="750"/>
    </location>
    <ligand>
        <name>Zn(2+)</name>
        <dbReference type="ChEBI" id="CHEBI:29105"/>
    </ligand>
</feature>
<dbReference type="GO" id="GO:0002161">
    <property type="term" value="F:aminoacyl-tRNA deacylase activity"/>
    <property type="evidence" value="ECO:0007669"/>
    <property type="project" value="TreeGrafter"/>
</dbReference>
<dbReference type="HAMAP" id="MF_00036_B">
    <property type="entry name" value="Ala_tRNA_synth_B"/>
    <property type="match status" value="1"/>
</dbReference>